<evidence type="ECO:0000313" key="1">
    <source>
        <dbReference type="EMBL" id="CAA9292986.1"/>
    </source>
</evidence>
<reference evidence="1" key="1">
    <citation type="submission" date="2020-02" db="EMBL/GenBank/DDBJ databases">
        <authorList>
            <person name="Meier V. D."/>
        </authorList>
    </citation>
    <scope>NUCLEOTIDE SEQUENCE</scope>
    <source>
        <strain evidence="1">AVDCRST_MAG48</strain>
    </source>
</reference>
<dbReference type="EMBL" id="CADCTS010000102">
    <property type="protein sequence ID" value="CAA9292986.1"/>
    <property type="molecule type" value="Genomic_DNA"/>
</dbReference>
<gene>
    <name evidence="1" type="ORF">AVDCRST_MAG48-690</name>
</gene>
<protein>
    <submittedName>
        <fullName evidence="1">Uncharacterized protein</fullName>
    </submittedName>
</protein>
<feature type="non-terminal residue" evidence="1">
    <location>
        <position position="1"/>
    </location>
</feature>
<sequence>AVAARSHPGPLPPHALAERLPETVGRLEARARALGALR</sequence>
<name>A0A6J4K154_9ACTN</name>
<accession>A0A6J4K154</accession>
<proteinExistence type="predicted"/>
<dbReference type="AlphaFoldDB" id="A0A6J4K154"/>
<organism evidence="1">
    <name type="scientific">uncultured Friedmanniella sp</name>
    <dbReference type="NCBI Taxonomy" id="335381"/>
    <lineage>
        <taxon>Bacteria</taxon>
        <taxon>Bacillati</taxon>
        <taxon>Actinomycetota</taxon>
        <taxon>Actinomycetes</taxon>
        <taxon>Propionibacteriales</taxon>
        <taxon>Nocardioidaceae</taxon>
        <taxon>Friedmanniella</taxon>
        <taxon>environmental samples</taxon>
    </lineage>
</organism>